<dbReference type="CDD" id="cd17574">
    <property type="entry name" value="REC_OmpR"/>
    <property type="match status" value="1"/>
</dbReference>
<evidence type="ECO:0000256" key="4">
    <source>
        <dbReference type="ARBA" id="ARBA00023125"/>
    </source>
</evidence>
<evidence type="ECO:0000256" key="5">
    <source>
        <dbReference type="ARBA" id="ARBA00023163"/>
    </source>
</evidence>
<dbReference type="InterPro" id="IPR011006">
    <property type="entry name" value="CheY-like_superfamily"/>
</dbReference>
<dbReference type="GO" id="GO:0000976">
    <property type="term" value="F:transcription cis-regulatory region binding"/>
    <property type="evidence" value="ECO:0007669"/>
    <property type="project" value="TreeGrafter"/>
</dbReference>
<dbReference type="InterPro" id="IPR016032">
    <property type="entry name" value="Sig_transdc_resp-reg_C-effctor"/>
</dbReference>
<dbReference type="SUPFAM" id="SSF52172">
    <property type="entry name" value="CheY-like"/>
    <property type="match status" value="1"/>
</dbReference>
<evidence type="ECO:0000256" key="2">
    <source>
        <dbReference type="ARBA" id="ARBA00023012"/>
    </source>
</evidence>
<evidence type="ECO:0000313" key="10">
    <source>
        <dbReference type="EMBL" id="QIS22160.1"/>
    </source>
</evidence>
<gene>
    <name evidence="10" type="ORF">F6W96_31265</name>
</gene>
<dbReference type="PROSITE" id="PS51755">
    <property type="entry name" value="OMPR_PHOB"/>
    <property type="match status" value="1"/>
</dbReference>
<dbReference type="Pfam" id="PF00486">
    <property type="entry name" value="Trans_reg_C"/>
    <property type="match status" value="1"/>
</dbReference>
<dbReference type="SMART" id="SM00862">
    <property type="entry name" value="Trans_reg_C"/>
    <property type="match status" value="1"/>
</dbReference>
<organism evidence="10 11">
    <name type="scientific">Nocardia terpenica</name>
    <dbReference type="NCBI Taxonomy" id="455432"/>
    <lineage>
        <taxon>Bacteria</taxon>
        <taxon>Bacillati</taxon>
        <taxon>Actinomycetota</taxon>
        <taxon>Actinomycetes</taxon>
        <taxon>Mycobacteriales</taxon>
        <taxon>Nocardiaceae</taxon>
        <taxon>Nocardia</taxon>
    </lineage>
</organism>
<evidence type="ECO:0000259" key="8">
    <source>
        <dbReference type="PROSITE" id="PS50110"/>
    </source>
</evidence>
<dbReference type="GO" id="GO:0032993">
    <property type="term" value="C:protein-DNA complex"/>
    <property type="evidence" value="ECO:0007669"/>
    <property type="project" value="TreeGrafter"/>
</dbReference>
<dbReference type="InterPro" id="IPR036388">
    <property type="entry name" value="WH-like_DNA-bd_sf"/>
</dbReference>
<name>A0A6G9Z9S1_9NOCA</name>
<reference evidence="10 11" key="1">
    <citation type="journal article" date="2019" name="ACS Chem. Biol.">
        <title>Identification and Mobilization of a Cryptic Antibiotic Biosynthesis Gene Locus from a Human-Pathogenic Nocardia Isolate.</title>
        <authorList>
            <person name="Herisse M."/>
            <person name="Ishida K."/>
            <person name="Porter J.L."/>
            <person name="Howden B."/>
            <person name="Hertweck C."/>
            <person name="Stinear T.P."/>
            <person name="Pidot S.J."/>
        </authorList>
    </citation>
    <scope>NUCLEOTIDE SEQUENCE [LARGE SCALE GENOMIC DNA]</scope>
    <source>
        <strain evidence="10 11">AUSMDU00012715</strain>
    </source>
</reference>
<keyword evidence="4 7" id="KW-0238">DNA-binding</keyword>
<feature type="domain" description="Response regulatory" evidence="8">
    <location>
        <begin position="28"/>
        <end position="143"/>
    </location>
</feature>
<feature type="domain" description="OmpR/PhoB-type" evidence="9">
    <location>
        <begin position="157"/>
        <end position="257"/>
    </location>
</feature>
<keyword evidence="2" id="KW-0902">Two-component regulatory system</keyword>
<dbReference type="Pfam" id="PF00072">
    <property type="entry name" value="Response_reg"/>
    <property type="match status" value="1"/>
</dbReference>
<evidence type="ECO:0000313" key="11">
    <source>
        <dbReference type="Proteomes" id="UP000500953"/>
    </source>
</evidence>
<dbReference type="AlphaFoldDB" id="A0A6G9Z9S1"/>
<proteinExistence type="predicted"/>
<dbReference type="GO" id="GO:0000156">
    <property type="term" value="F:phosphorelay response regulator activity"/>
    <property type="evidence" value="ECO:0007669"/>
    <property type="project" value="TreeGrafter"/>
</dbReference>
<evidence type="ECO:0000256" key="7">
    <source>
        <dbReference type="PROSITE-ProRule" id="PRU01091"/>
    </source>
</evidence>
<dbReference type="GO" id="GO:0005829">
    <property type="term" value="C:cytosol"/>
    <property type="evidence" value="ECO:0007669"/>
    <property type="project" value="TreeGrafter"/>
</dbReference>
<dbReference type="Gene3D" id="3.40.50.2300">
    <property type="match status" value="1"/>
</dbReference>
<dbReference type="Proteomes" id="UP000500953">
    <property type="component" value="Chromosome"/>
</dbReference>
<dbReference type="PROSITE" id="PS50110">
    <property type="entry name" value="RESPONSE_REGULATORY"/>
    <property type="match status" value="1"/>
</dbReference>
<dbReference type="CDD" id="cd00383">
    <property type="entry name" value="trans_reg_C"/>
    <property type="match status" value="1"/>
</dbReference>
<keyword evidence="5" id="KW-0804">Transcription</keyword>
<dbReference type="PANTHER" id="PTHR48111">
    <property type="entry name" value="REGULATOR OF RPOS"/>
    <property type="match status" value="1"/>
</dbReference>
<evidence type="ECO:0000259" key="9">
    <source>
        <dbReference type="PROSITE" id="PS51755"/>
    </source>
</evidence>
<dbReference type="SMART" id="SM00448">
    <property type="entry name" value="REC"/>
    <property type="match status" value="1"/>
</dbReference>
<evidence type="ECO:0000256" key="6">
    <source>
        <dbReference type="PROSITE-ProRule" id="PRU00169"/>
    </source>
</evidence>
<evidence type="ECO:0000256" key="3">
    <source>
        <dbReference type="ARBA" id="ARBA00023015"/>
    </source>
</evidence>
<accession>A0A6G9Z9S1</accession>
<feature type="modified residue" description="4-aspartylphosphate" evidence="6">
    <location>
        <position position="78"/>
    </location>
</feature>
<dbReference type="EMBL" id="CP046173">
    <property type="protein sequence ID" value="QIS22160.1"/>
    <property type="molecule type" value="Genomic_DNA"/>
</dbReference>
<dbReference type="InterPro" id="IPR001867">
    <property type="entry name" value="OmpR/PhoB-type_DNA-bd"/>
</dbReference>
<dbReference type="Gene3D" id="1.10.10.10">
    <property type="entry name" value="Winged helix-like DNA-binding domain superfamily/Winged helix DNA-binding domain"/>
    <property type="match status" value="1"/>
</dbReference>
<dbReference type="GO" id="GO:0006355">
    <property type="term" value="P:regulation of DNA-templated transcription"/>
    <property type="evidence" value="ECO:0007669"/>
    <property type="project" value="InterPro"/>
</dbReference>
<dbReference type="InterPro" id="IPR039420">
    <property type="entry name" value="WalR-like"/>
</dbReference>
<protein>
    <submittedName>
        <fullName evidence="10">Response regulator</fullName>
    </submittedName>
</protein>
<evidence type="ECO:0000256" key="1">
    <source>
        <dbReference type="ARBA" id="ARBA00022553"/>
    </source>
</evidence>
<sequence>MPLTLARLSEKVAKVRGLRVTGTSSVRRILIIDDDAAARNALKDALTMMEGYEIHQAADGASALSLLLGSDMDAIVVDVRMPGMDGIDFCRVLRETGDTTPILMLMAFSEKVDCIEGLNSGADDFLEKPYHLGELRARIRALLRRSSQGARDRPCSSERARLSEDLILDHKTRQILRQDTTAVQLTSIEYTILAVLLRNTGRVLPRDLIAERTWGGSLRNTSNAIDVYVHYLRKKLDAIGCPPVIHTVRGIGYQCRIDGKNPAD</sequence>
<dbReference type="InterPro" id="IPR001789">
    <property type="entry name" value="Sig_transdc_resp-reg_receiver"/>
</dbReference>
<dbReference type="SUPFAM" id="SSF46894">
    <property type="entry name" value="C-terminal effector domain of the bipartite response regulators"/>
    <property type="match status" value="1"/>
</dbReference>
<keyword evidence="1 6" id="KW-0597">Phosphoprotein</keyword>
<dbReference type="PANTHER" id="PTHR48111:SF1">
    <property type="entry name" value="TWO-COMPONENT RESPONSE REGULATOR ORR33"/>
    <property type="match status" value="1"/>
</dbReference>
<feature type="DNA-binding region" description="OmpR/PhoB-type" evidence="7">
    <location>
        <begin position="157"/>
        <end position="257"/>
    </location>
</feature>
<keyword evidence="3" id="KW-0805">Transcription regulation</keyword>